<dbReference type="PROSITE" id="PS50157">
    <property type="entry name" value="ZINC_FINGER_C2H2_2"/>
    <property type="match status" value="1"/>
</dbReference>
<comment type="caution">
    <text evidence="2">The sequence shown here is derived from an EMBL/GenBank/DDBJ whole genome shotgun (WGS) entry which is preliminary data.</text>
</comment>
<organism evidence="2">
    <name type="scientific">Ignisphaera aggregans</name>
    <dbReference type="NCBI Taxonomy" id="334771"/>
    <lineage>
        <taxon>Archaea</taxon>
        <taxon>Thermoproteota</taxon>
        <taxon>Thermoprotei</taxon>
        <taxon>Desulfurococcales</taxon>
        <taxon>Desulfurococcaceae</taxon>
        <taxon>Ignisphaera</taxon>
    </lineage>
</organism>
<sequence length="95" mass="11091">MAQKYEADKLVQSVARFLAGLKPKYGRSYYFEKFRHADVLHKVMELKAKVKGFRCPFCGRTFKRSSSFITHIIMVHYHEVLVYIGTDYLVAPATR</sequence>
<reference evidence="2" key="1">
    <citation type="journal article" date="2020" name="mSystems">
        <title>Genome- and Community-Level Interaction Insights into Carbon Utilization and Element Cycling Functions of Hydrothermarchaeota in Hydrothermal Sediment.</title>
        <authorList>
            <person name="Zhou Z."/>
            <person name="Liu Y."/>
            <person name="Xu W."/>
            <person name="Pan J."/>
            <person name="Luo Z.H."/>
            <person name="Li M."/>
        </authorList>
    </citation>
    <scope>NUCLEOTIDE SEQUENCE [LARGE SCALE GENOMIC DNA]</scope>
    <source>
        <strain evidence="2">SpSt-125</strain>
    </source>
</reference>
<dbReference type="InterPro" id="IPR036236">
    <property type="entry name" value="Znf_C2H2_sf"/>
</dbReference>
<dbReference type="SMART" id="SM00355">
    <property type="entry name" value="ZnF_C2H2"/>
    <property type="match status" value="1"/>
</dbReference>
<dbReference type="AlphaFoldDB" id="A0A7J2U643"/>
<dbReference type="EMBL" id="DSEU01000060">
    <property type="protein sequence ID" value="HEM67672.1"/>
    <property type="molecule type" value="Genomic_DNA"/>
</dbReference>
<dbReference type="PROSITE" id="PS00028">
    <property type="entry name" value="ZINC_FINGER_C2H2_1"/>
    <property type="match status" value="1"/>
</dbReference>
<accession>A0A7J2U643</accession>
<evidence type="ECO:0000313" key="2">
    <source>
        <dbReference type="EMBL" id="HEM67672.1"/>
    </source>
</evidence>
<feature type="domain" description="C2H2-type" evidence="1">
    <location>
        <begin position="53"/>
        <end position="81"/>
    </location>
</feature>
<dbReference type="Pfam" id="PF00096">
    <property type="entry name" value="zf-C2H2"/>
    <property type="match status" value="1"/>
</dbReference>
<proteinExistence type="predicted"/>
<protein>
    <recommendedName>
        <fullName evidence="1">C2H2-type domain-containing protein</fullName>
    </recommendedName>
</protein>
<dbReference type="InterPro" id="IPR013087">
    <property type="entry name" value="Znf_C2H2_type"/>
</dbReference>
<dbReference type="SUPFAM" id="SSF57667">
    <property type="entry name" value="beta-beta-alpha zinc fingers"/>
    <property type="match status" value="1"/>
</dbReference>
<gene>
    <name evidence="2" type="ORF">ENO26_08970</name>
</gene>
<evidence type="ECO:0000259" key="1">
    <source>
        <dbReference type="PROSITE" id="PS50157"/>
    </source>
</evidence>
<dbReference type="Gene3D" id="3.30.160.60">
    <property type="entry name" value="Classic Zinc Finger"/>
    <property type="match status" value="1"/>
</dbReference>
<name>A0A7J2U643_9CREN</name>